<feature type="transmembrane region" description="Helical" evidence="1">
    <location>
        <begin position="39"/>
        <end position="58"/>
    </location>
</feature>
<dbReference type="AlphaFoldDB" id="A0A9X1WT67"/>
<protein>
    <submittedName>
        <fullName evidence="3">DUF6223 family protein</fullName>
    </submittedName>
</protein>
<evidence type="ECO:0000313" key="3">
    <source>
        <dbReference type="EMBL" id="MCJ8014634.1"/>
    </source>
</evidence>
<keyword evidence="1" id="KW-1133">Transmembrane helix</keyword>
<reference evidence="3" key="1">
    <citation type="submission" date="2022-04" db="EMBL/GenBank/DDBJ databases">
        <title>Paenibacillus mangrovi sp. nov., a novel endophytic bacterium isolated from bark of Kandelia candel.</title>
        <authorList>
            <person name="Tuo L."/>
        </authorList>
    </citation>
    <scope>NUCLEOTIDE SEQUENCE</scope>
    <source>
        <strain evidence="3">KQZ6P-2</strain>
    </source>
</reference>
<evidence type="ECO:0000256" key="1">
    <source>
        <dbReference type="SAM" id="Phobius"/>
    </source>
</evidence>
<keyword evidence="2" id="KW-0732">Signal</keyword>
<evidence type="ECO:0000256" key="2">
    <source>
        <dbReference type="SAM" id="SignalP"/>
    </source>
</evidence>
<feature type="transmembrane region" description="Helical" evidence="1">
    <location>
        <begin position="70"/>
        <end position="88"/>
    </location>
</feature>
<feature type="transmembrane region" description="Helical" evidence="1">
    <location>
        <begin position="108"/>
        <end position="126"/>
    </location>
</feature>
<dbReference type="RefSeq" id="WP_244729589.1">
    <property type="nucleotide sequence ID" value="NZ_JALIRP010000013.1"/>
</dbReference>
<dbReference type="EMBL" id="JALIRP010000013">
    <property type="protein sequence ID" value="MCJ8014634.1"/>
    <property type="molecule type" value="Genomic_DNA"/>
</dbReference>
<gene>
    <name evidence="3" type="ORF">MUG84_23390</name>
</gene>
<feature type="signal peptide" evidence="2">
    <location>
        <begin position="1"/>
        <end position="23"/>
    </location>
</feature>
<feature type="chain" id="PRO_5040991473" evidence="2">
    <location>
        <begin position="24"/>
        <end position="132"/>
    </location>
</feature>
<keyword evidence="1" id="KW-0812">Transmembrane</keyword>
<organism evidence="3 4">
    <name type="scientific">Paenibacillus mangrovi</name>
    <dbReference type="NCBI Taxonomy" id="2931978"/>
    <lineage>
        <taxon>Bacteria</taxon>
        <taxon>Bacillati</taxon>
        <taxon>Bacillota</taxon>
        <taxon>Bacilli</taxon>
        <taxon>Bacillales</taxon>
        <taxon>Paenibacillaceae</taxon>
        <taxon>Paenibacillus</taxon>
    </lineage>
</organism>
<proteinExistence type="predicted"/>
<accession>A0A9X1WT67</accession>
<keyword evidence="1" id="KW-0472">Membrane</keyword>
<name>A0A9X1WT67_9BACL</name>
<evidence type="ECO:0000313" key="4">
    <source>
        <dbReference type="Proteomes" id="UP001139347"/>
    </source>
</evidence>
<sequence>MKMKLVSFVILCTILLIPTIASAEMVGGSDEMTIEQLKAIVVVVIGLISVVISGLALARSIGLFGNGNGRNWAIVAIVIAVFSIYVGGRHLFDATGFFGTGYGQAGSIVAIVLGLIGVVLACLTLVRSRRKS</sequence>
<dbReference type="Pfam" id="PF19733">
    <property type="entry name" value="DUF6223"/>
    <property type="match status" value="1"/>
</dbReference>
<comment type="caution">
    <text evidence="3">The sequence shown here is derived from an EMBL/GenBank/DDBJ whole genome shotgun (WGS) entry which is preliminary data.</text>
</comment>
<keyword evidence="4" id="KW-1185">Reference proteome</keyword>
<dbReference type="Proteomes" id="UP001139347">
    <property type="component" value="Unassembled WGS sequence"/>
</dbReference>
<dbReference type="InterPro" id="IPR045770">
    <property type="entry name" value="DUF6223"/>
</dbReference>